<proteinExistence type="predicted"/>
<feature type="compositionally biased region" description="Low complexity" evidence="1">
    <location>
        <begin position="31"/>
        <end position="40"/>
    </location>
</feature>
<sequence>MFSSFGSMIAPAIVGGLMSGQRPWWIPGPPQQQAMQQQPGVQPPMQQPPQQQVGSLPVQAQQPMYPPVQPAQQPWGYPAYPPLRQQQYGQQVNPPFPQQTRMF</sequence>
<evidence type="ECO:0000313" key="3">
    <source>
        <dbReference type="Proteomes" id="UP000551878"/>
    </source>
</evidence>
<name>A0A840QQZ9_9BACI</name>
<feature type="region of interest" description="Disordered" evidence="1">
    <location>
        <begin position="20"/>
        <end position="82"/>
    </location>
</feature>
<organism evidence="2 3">
    <name type="scientific">Texcoconibacillus texcoconensis</name>
    <dbReference type="NCBI Taxonomy" id="1095777"/>
    <lineage>
        <taxon>Bacteria</taxon>
        <taxon>Bacillati</taxon>
        <taxon>Bacillota</taxon>
        <taxon>Bacilli</taxon>
        <taxon>Bacillales</taxon>
        <taxon>Bacillaceae</taxon>
        <taxon>Texcoconibacillus</taxon>
    </lineage>
</organism>
<dbReference type="EMBL" id="JACHHB010000007">
    <property type="protein sequence ID" value="MBB5173751.1"/>
    <property type="molecule type" value="Genomic_DNA"/>
</dbReference>
<protein>
    <submittedName>
        <fullName evidence="2">Uncharacterized protein</fullName>
    </submittedName>
</protein>
<gene>
    <name evidence="2" type="ORF">HNQ41_001940</name>
</gene>
<dbReference type="AlphaFoldDB" id="A0A840QQZ9"/>
<keyword evidence="3" id="KW-1185">Reference proteome</keyword>
<comment type="caution">
    <text evidence="2">The sequence shown here is derived from an EMBL/GenBank/DDBJ whole genome shotgun (WGS) entry which is preliminary data.</text>
</comment>
<evidence type="ECO:0000313" key="2">
    <source>
        <dbReference type="EMBL" id="MBB5173751.1"/>
    </source>
</evidence>
<dbReference type="RefSeq" id="WP_184664184.1">
    <property type="nucleotide sequence ID" value="NZ_JACHHB010000007.1"/>
</dbReference>
<reference evidence="2 3" key="1">
    <citation type="submission" date="2020-08" db="EMBL/GenBank/DDBJ databases">
        <title>Genomic Encyclopedia of Type Strains, Phase IV (KMG-IV): sequencing the most valuable type-strain genomes for metagenomic binning, comparative biology and taxonomic classification.</title>
        <authorList>
            <person name="Goeker M."/>
        </authorList>
    </citation>
    <scope>NUCLEOTIDE SEQUENCE [LARGE SCALE GENOMIC DNA]</scope>
    <source>
        <strain evidence="2 3">DSM 24696</strain>
    </source>
</reference>
<dbReference type="Proteomes" id="UP000551878">
    <property type="component" value="Unassembled WGS sequence"/>
</dbReference>
<evidence type="ECO:0000256" key="1">
    <source>
        <dbReference type="SAM" id="MobiDB-lite"/>
    </source>
</evidence>
<accession>A0A840QQZ9</accession>